<dbReference type="EMBL" id="VSSQ01104013">
    <property type="protein sequence ID" value="MPN44695.1"/>
    <property type="molecule type" value="Genomic_DNA"/>
</dbReference>
<organism evidence="2">
    <name type="scientific">bioreactor metagenome</name>
    <dbReference type="NCBI Taxonomy" id="1076179"/>
    <lineage>
        <taxon>unclassified sequences</taxon>
        <taxon>metagenomes</taxon>
        <taxon>ecological metagenomes</taxon>
    </lineage>
</organism>
<feature type="region of interest" description="Disordered" evidence="1">
    <location>
        <begin position="1"/>
        <end position="76"/>
    </location>
</feature>
<evidence type="ECO:0000256" key="1">
    <source>
        <dbReference type="SAM" id="MobiDB-lite"/>
    </source>
</evidence>
<name>A0A645I097_9ZZZZ</name>
<gene>
    <name evidence="2" type="ORF">SDC9_192260</name>
</gene>
<proteinExistence type="predicted"/>
<feature type="compositionally biased region" description="Basic and acidic residues" evidence="1">
    <location>
        <begin position="14"/>
        <end position="24"/>
    </location>
</feature>
<dbReference type="AlphaFoldDB" id="A0A645I097"/>
<feature type="compositionally biased region" description="Low complexity" evidence="1">
    <location>
        <begin position="1"/>
        <end position="10"/>
    </location>
</feature>
<reference evidence="2" key="1">
    <citation type="submission" date="2019-08" db="EMBL/GenBank/DDBJ databases">
        <authorList>
            <person name="Kucharzyk K."/>
            <person name="Murdoch R.W."/>
            <person name="Higgins S."/>
            <person name="Loffler F."/>
        </authorList>
    </citation>
    <scope>NUCLEOTIDE SEQUENCE</scope>
</reference>
<sequence>MLGGEQQTAGAEGGDQRDDADHMAAVETVGEDADRPLEGGAADDGDAHEPGDASVAELAGVGPDRRQAPEGPLGEA</sequence>
<accession>A0A645I097</accession>
<protein>
    <submittedName>
        <fullName evidence="2">Uncharacterized protein</fullName>
    </submittedName>
</protein>
<evidence type="ECO:0000313" key="2">
    <source>
        <dbReference type="EMBL" id="MPN44695.1"/>
    </source>
</evidence>
<comment type="caution">
    <text evidence="2">The sequence shown here is derived from an EMBL/GenBank/DDBJ whole genome shotgun (WGS) entry which is preliminary data.</text>
</comment>